<gene>
    <name evidence="2" type="ORF">J2S37_000599</name>
</gene>
<keyword evidence="3" id="KW-1185">Reference proteome</keyword>
<name>A0ABU2B617_9CORY</name>
<sequence>MKSRLVFILTPMLVLMVLSCLWAAMILPGLPSNERVFLGSDARIVVAVFLLAQLINLFLLWILDRFGFLRSAHAGFHGGGVVFTQAVLAFSLIWLCYSLKHSLQLGASSVVMVLGLAFLLALAVSYASAALVPRDTQDAEASFASDVSHVTSSATQWVSFAGFSTAMGVFLSVFMIGLFVFSLVLNIPFVTVTTVLVAVILVDLSYFHVRLDDTGFHYRALFGFPAKHIPLSKIHRISLTTVHIGDWGGWGFRGIGKKIGLITREGQGIQLDHSDDRILVVSCENASDAVAVFHNLSSPSPSDEASSSHL</sequence>
<organism evidence="2 3">
    <name type="scientific">Corynebacterium felinum</name>
    <dbReference type="NCBI Taxonomy" id="131318"/>
    <lineage>
        <taxon>Bacteria</taxon>
        <taxon>Bacillati</taxon>
        <taxon>Actinomycetota</taxon>
        <taxon>Actinomycetes</taxon>
        <taxon>Mycobacteriales</taxon>
        <taxon>Corynebacteriaceae</taxon>
        <taxon>Corynebacterium</taxon>
    </lineage>
</organism>
<keyword evidence="1" id="KW-0812">Transmembrane</keyword>
<accession>A0ABU2B617</accession>
<feature type="transmembrane region" description="Helical" evidence="1">
    <location>
        <begin position="157"/>
        <end position="181"/>
    </location>
</feature>
<evidence type="ECO:0000256" key="1">
    <source>
        <dbReference type="SAM" id="Phobius"/>
    </source>
</evidence>
<dbReference type="EMBL" id="JAVDYF010000001">
    <property type="protein sequence ID" value="MDR7354061.1"/>
    <property type="molecule type" value="Genomic_DNA"/>
</dbReference>
<comment type="caution">
    <text evidence="2">The sequence shown here is derived from an EMBL/GenBank/DDBJ whole genome shotgun (WGS) entry which is preliminary data.</text>
</comment>
<reference evidence="2 3" key="1">
    <citation type="submission" date="2023-07" db="EMBL/GenBank/DDBJ databases">
        <title>Sequencing the genomes of 1000 actinobacteria strains.</title>
        <authorList>
            <person name="Klenk H.-P."/>
        </authorList>
    </citation>
    <scope>NUCLEOTIDE SEQUENCE [LARGE SCALE GENOMIC DNA]</scope>
    <source>
        <strain evidence="2 3">DSM 44508</strain>
    </source>
</reference>
<proteinExistence type="predicted"/>
<feature type="transmembrane region" description="Helical" evidence="1">
    <location>
        <begin position="7"/>
        <end position="30"/>
    </location>
</feature>
<keyword evidence="1" id="KW-1133">Transmembrane helix</keyword>
<evidence type="ECO:0000313" key="3">
    <source>
        <dbReference type="Proteomes" id="UP001183619"/>
    </source>
</evidence>
<dbReference type="PROSITE" id="PS51257">
    <property type="entry name" value="PROKAR_LIPOPROTEIN"/>
    <property type="match status" value="1"/>
</dbReference>
<feature type="transmembrane region" description="Helical" evidence="1">
    <location>
        <begin position="42"/>
        <end position="63"/>
    </location>
</feature>
<protein>
    <submittedName>
        <fullName evidence="2">Uncharacterized membrane protein YobD (UPF0266 family)</fullName>
    </submittedName>
</protein>
<keyword evidence="1" id="KW-0472">Membrane</keyword>
<feature type="transmembrane region" description="Helical" evidence="1">
    <location>
        <begin position="187"/>
        <end position="209"/>
    </location>
</feature>
<feature type="transmembrane region" description="Helical" evidence="1">
    <location>
        <begin position="107"/>
        <end position="127"/>
    </location>
</feature>
<dbReference type="RefSeq" id="WP_277105100.1">
    <property type="nucleotide sequence ID" value="NZ_BAAAJS010000031.1"/>
</dbReference>
<evidence type="ECO:0000313" key="2">
    <source>
        <dbReference type="EMBL" id="MDR7354061.1"/>
    </source>
</evidence>
<dbReference type="Proteomes" id="UP001183619">
    <property type="component" value="Unassembled WGS sequence"/>
</dbReference>
<feature type="transmembrane region" description="Helical" evidence="1">
    <location>
        <begin position="75"/>
        <end position="95"/>
    </location>
</feature>